<keyword evidence="3" id="KW-1185">Reference proteome</keyword>
<evidence type="ECO:0000256" key="1">
    <source>
        <dbReference type="SAM" id="Phobius"/>
    </source>
</evidence>
<dbReference type="RefSeq" id="WP_380747913.1">
    <property type="nucleotide sequence ID" value="NZ_JBHULT010000005.1"/>
</dbReference>
<reference evidence="3" key="1">
    <citation type="journal article" date="2019" name="Int. J. Syst. Evol. Microbiol.">
        <title>The Global Catalogue of Microorganisms (GCM) 10K type strain sequencing project: providing services to taxonomists for standard genome sequencing and annotation.</title>
        <authorList>
            <consortium name="The Broad Institute Genomics Platform"/>
            <consortium name="The Broad Institute Genome Sequencing Center for Infectious Disease"/>
            <person name="Wu L."/>
            <person name="Ma J."/>
        </authorList>
    </citation>
    <scope>NUCLEOTIDE SEQUENCE [LARGE SCALE GENOMIC DNA]</scope>
    <source>
        <strain evidence="3">KCTC 42585</strain>
    </source>
</reference>
<gene>
    <name evidence="2" type="ORF">ACFSTG_01905</name>
</gene>
<keyword evidence="1" id="KW-1133">Transmembrane helix</keyword>
<dbReference type="Proteomes" id="UP001597468">
    <property type="component" value="Unassembled WGS sequence"/>
</dbReference>
<sequence>MKLDILIVDFALLVLVFIPYVLFIFIGSREVRKLKNKFKEEALHHQLIIDEKDSWNSNIIGVDTKKAIILLVQNRKTEVHAEFIKLKEVKNCEILREVQTLKIDKRTEEILQRIDLRLTCRNDSIRIVNLYNCEENYAQEYELKHAEKWNNKINSMISYRPAVNSAA</sequence>
<proteinExistence type="predicted"/>
<keyword evidence="1" id="KW-0472">Membrane</keyword>
<organism evidence="2 3">
    <name type="scientific">Salinimicrobium flavum</name>
    <dbReference type="NCBI Taxonomy" id="1737065"/>
    <lineage>
        <taxon>Bacteria</taxon>
        <taxon>Pseudomonadati</taxon>
        <taxon>Bacteroidota</taxon>
        <taxon>Flavobacteriia</taxon>
        <taxon>Flavobacteriales</taxon>
        <taxon>Flavobacteriaceae</taxon>
        <taxon>Salinimicrobium</taxon>
    </lineage>
</organism>
<comment type="caution">
    <text evidence="2">The sequence shown here is derived from an EMBL/GenBank/DDBJ whole genome shotgun (WGS) entry which is preliminary data.</text>
</comment>
<name>A0ABW5IVE1_9FLAO</name>
<dbReference type="EMBL" id="JBHULT010000005">
    <property type="protein sequence ID" value="MFD2516640.1"/>
    <property type="molecule type" value="Genomic_DNA"/>
</dbReference>
<feature type="transmembrane region" description="Helical" evidence="1">
    <location>
        <begin position="6"/>
        <end position="27"/>
    </location>
</feature>
<evidence type="ECO:0000313" key="3">
    <source>
        <dbReference type="Proteomes" id="UP001597468"/>
    </source>
</evidence>
<evidence type="ECO:0000313" key="2">
    <source>
        <dbReference type="EMBL" id="MFD2516640.1"/>
    </source>
</evidence>
<accession>A0ABW5IVE1</accession>
<protein>
    <submittedName>
        <fullName evidence="2">Uncharacterized protein</fullName>
    </submittedName>
</protein>
<keyword evidence="1" id="KW-0812">Transmembrane</keyword>